<sequence>MSASTSTAEHATRHDEQIAHALRGEDAALQTVTPEDDDPFDWESYISAYKGQTQIARLLHLAERSAALRLVCSQAAIALLRQGQDTKQYLYAFRIRDSAGPASGAEHLQRVDHAWVQQVDLENEKELEKLDIELRGYQNNMIKESIRMGHRDLAEHFRATGRMSEALQCYQKTREFCSTSEHVVEMCLGVIEISLELQNYTNVSTWVSKAEGVLETYNPNAAAASSSARKTSGAGALSSSASVASKGGLGSGGDAIGALFRSGGSSTREEMARASTSATSAAARRDQATADRGVKDLAARLSITAALVQLGMGNFEKAARIWLGLPGDVASTRLAATYAHIMSPADIALYTVLSALATFDRRRLKSALVDSAAFAAFLEHSPHSRAILEAFYACDYKGGLQLLQKWKTRHDLDIHLGPHVPTLKMMLITRMMQQFLHSFDSVRVSRVGDAFGWTEAQTLPELIGLVQRGEVEGRVDLRRGVMELEQRDKRQELFEEAIRIGEKRISAAKRLLLRLEMIENGLIVRGTGPTVPRGA</sequence>
<keyword evidence="8" id="KW-1185">Reference proteome</keyword>
<dbReference type="Pfam" id="PF10602">
    <property type="entry name" value="RPN7"/>
    <property type="match status" value="1"/>
</dbReference>
<evidence type="ECO:0000313" key="7">
    <source>
        <dbReference type="EMBL" id="CEH17473.1"/>
    </source>
</evidence>
<dbReference type="InterPro" id="IPR019585">
    <property type="entry name" value="Rpn7/CSN1"/>
</dbReference>
<comment type="subcellular location">
    <subcellularLocation>
        <location evidence="2">Cytoplasm</location>
    </subcellularLocation>
    <subcellularLocation>
        <location evidence="1">Nucleus</location>
    </subcellularLocation>
</comment>
<evidence type="ECO:0000259" key="6">
    <source>
        <dbReference type="Pfam" id="PF10602"/>
    </source>
</evidence>
<dbReference type="PANTHER" id="PTHR14145:SF2">
    <property type="entry name" value="COP9 SIGNALOSOME COMPLEX SUBUNIT 1"/>
    <property type="match status" value="1"/>
</dbReference>
<accession>A0A0P1BP03</accession>
<dbReference type="STRING" id="401625.A0A0P1BP03"/>
<evidence type="ECO:0000256" key="1">
    <source>
        <dbReference type="ARBA" id="ARBA00004123"/>
    </source>
</evidence>
<protein>
    <submittedName>
        <fullName evidence="7">COP9 signalosome, subunit CSN1</fullName>
    </submittedName>
</protein>
<dbReference type="Gene3D" id="1.25.40.570">
    <property type="match status" value="2"/>
</dbReference>
<keyword evidence="4" id="KW-0736">Signalosome</keyword>
<dbReference type="InterPro" id="IPR045135">
    <property type="entry name" value="Rpn7_N"/>
</dbReference>
<dbReference type="GO" id="GO:0005737">
    <property type="term" value="C:cytoplasm"/>
    <property type="evidence" value="ECO:0007669"/>
    <property type="project" value="UniProtKB-SubCell"/>
</dbReference>
<reference evidence="8" key="1">
    <citation type="submission" date="2014-09" db="EMBL/GenBank/DDBJ databases">
        <authorList>
            <person name="Sharma Rahul"/>
            <person name="Thines Marco"/>
        </authorList>
    </citation>
    <scope>NUCLEOTIDE SEQUENCE [LARGE SCALE GENOMIC DNA]</scope>
</reference>
<dbReference type="AlphaFoldDB" id="A0A0P1BP03"/>
<dbReference type="EMBL" id="CCYA01000265">
    <property type="protein sequence ID" value="CEH17473.1"/>
    <property type="molecule type" value="Genomic_DNA"/>
</dbReference>
<proteinExistence type="predicted"/>
<organism evidence="7 8">
    <name type="scientific">Ceraceosorus bombacis</name>
    <dbReference type="NCBI Taxonomy" id="401625"/>
    <lineage>
        <taxon>Eukaryota</taxon>
        <taxon>Fungi</taxon>
        <taxon>Dikarya</taxon>
        <taxon>Basidiomycota</taxon>
        <taxon>Ustilaginomycotina</taxon>
        <taxon>Exobasidiomycetes</taxon>
        <taxon>Ceraceosorales</taxon>
        <taxon>Ceraceosoraceae</taxon>
        <taxon>Ceraceosorus</taxon>
    </lineage>
</organism>
<evidence type="ECO:0000313" key="8">
    <source>
        <dbReference type="Proteomes" id="UP000054845"/>
    </source>
</evidence>
<dbReference type="PANTHER" id="PTHR14145">
    <property type="entry name" value="26S PROTESOME SUBUNIT 6"/>
    <property type="match status" value="1"/>
</dbReference>
<dbReference type="GO" id="GO:0008180">
    <property type="term" value="C:COP9 signalosome"/>
    <property type="evidence" value="ECO:0007669"/>
    <property type="project" value="UniProtKB-KW"/>
</dbReference>
<dbReference type="OrthoDB" id="422427at2759"/>
<evidence type="ECO:0000256" key="5">
    <source>
        <dbReference type="ARBA" id="ARBA00023242"/>
    </source>
</evidence>
<dbReference type="Proteomes" id="UP000054845">
    <property type="component" value="Unassembled WGS sequence"/>
</dbReference>
<name>A0A0P1BP03_9BASI</name>
<keyword evidence="3" id="KW-0963">Cytoplasm</keyword>
<evidence type="ECO:0000256" key="3">
    <source>
        <dbReference type="ARBA" id="ARBA00022490"/>
    </source>
</evidence>
<evidence type="ECO:0000256" key="4">
    <source>
        <dbReference type="ARBA" id="ARBA00022790"/>
    </source>
</evidence>
<keyword evidence="5" id="KW-0539">Nucleus</keyword>
<evidence type="ECO:0000256" key="2">
    <source>
        <dbReference type="ARBA" id="ARBA00004496"/>
    </source>
</evidence>
<feature type="domain" description="26S proteasome regulatory subunit Rpn7 N-terminal" evidence="6">
    <location>
        <begin position="112"/>
        <end position="366"/>
    </location>
</feature>